<feature type="domain" description="Signal transduction histidine kinase internal region" evidence="2">
    <location>
        <begin position="56"/>
        <end position="135"/>
    </location>
</feature>
<proteinExistence type="predicted"/>
<evidence type="ECO:0000313" key="4">
    <source>
        <dbReference type="Proteomes" id="UP000232721"/>
    </source>
</evidence>
<organism evidence="3 4">
    <name type="scientific">Polaribacter sejongensis</name>
    <dbReference type="NCBI Taxonomy" id="985043"/>
    <lineage>
        <taxon>Bacteria</taxon>
        <taxon>Pseudomonadati</taxon>
        <taxon>Bacteroidota</taxon>
        <taxon>Flavobacteriia</taxon>
        <taxon>Flavobacteriales</taxon>
        <taxon>Flavobacteriaceae</taxon>
    </lineage>
</organism>
<sequence length="268" mass="31150">MHSPEGSIIGYSILILVFLGVLLVLLFFVFINRKNKLVRDNFEATIQNQKRQHDLELKALRSQMNPHFVHNSLNAIQYYIQQNDVETSENYLAKFSKLMRQFFDYSRRKSVSLSEEISLLENYLQIEKLRFEEKIEYEIKVDPELDLEEEQIPSMLIQPLVENAINHGLFHKKGNGKVTVIFNFINANCFKVSVIDNGVGLKKSKELNTSIKSQNASHSSEVLTERIHFLNESGSWNVCHKMIDRSIEIGETGTEIVLEFNQNYYDKN</sequence>
<evidence type="ECO:0000259" key="2">
    <source>
        <dbReference type="Pfam" id="PF06580"/>
    </source>
</evidence>
<protein>
    <submittedName>
        <fullName evidence="3">Histidine kinase transcriptional regulator protein</fullName>
    </submittedName>
</protein>
<evidence type="ECO:0000256" key="1">
    <source>
        <dbReference type="SAM" id="Phobius"/>
    </source>
</evidence>
<evidence type="ECO:0000313" key="3">
    <source>
        <dbReference type="EMBL" id="AUC21098.1"/>
    </source>
</evidence>
<feature type="transmembrane region" description="Helical" evidence="1">
    <location>
        <begin position="6"/>
        <end position="31"/>
    </location>
</feature>
<gene>
    <name evidence="3" type="ORF">BTO15_02755</name>
</gene>
<dbReference type="GO" id="GO:0016301">
    <property type="term" value="F:kinase activity"/>
    <property type="evidence" value="ECO:0007669"/>
    <property type="project" value="UniProtKB-KW"/>
</dbReference>
<dbReference type="InterPro" id="IPR036890">
    <property type="entry name" value="HATPase_C_sf"/>
</dbReference>
<reference evidence="3 4" key="1">
    <citation type="submission" date="2017-02" db="EMBL/GenBank/DDBJ databases">
        <title>Trade-off between light-utilization and light-protection in marine flavobacteria.</title>
        <authorList>
            <person name="Kumagai Y."/>
            <person name="Yoshizawa S."/>
            <person name="Kogure K."/>
            <person name="Iwasaki W."/>
        </authorList>
    </citation>
    <scope>NUCLEOTIDE SEQUENCE [LARGE SCALE GENOMIC DNA]</scope>
    <source>
        <strain evidence="3 4">KCTC 23670</strain>
    </source>
</reference>
<accession>A0ABM6PWI0</accession>
<dbReference type="EMBL" id="CP019336">
    <property type="protein sequence ID" value="AUC21098.1"/>
    <property type="molecule type" value="Genomic_DNA"/>
</dbReference>
<keyword evidence="1" id="KW-0472">Membrane</keyword>
<keyword evidence="1" id="KW-1133">Transmembrane helix</keyword>
<dbReference type="InterPro" id="IPR050640">
    <property type="entry name" value="Bact_2-comp_sensor_kinase"/>
</dbReference>
<keyword evidence="3" id="KW-0808">Transferase</keyword>
<keyword evidence="1" id="KW-0812">Transmembrane</keyword>
<dbReference type="Gene3D" id="3.30.565.10">
    <property type="entry name" value="Histidine kinase-like ATPase, C-terminal domain"/>
    <property type="match status" value="1"/>
</dbReference>
<keyword evidence="3" id="KW-0418">Kinase</keyword>
<dbReference type="PANTHER" id="PTHR34220:SF7">
    <property type="entry name" value="SENSOR HISTIDINE KINASE YPDA"/>
    <property type="match status" value="1"/>
</dbReference>
<dbReference type="SUPFAM" id="SSF55874">
    <property type="entry name" value="ATPase domain of HSP90 chaperone/DNA topoisomerase II/histidine kinase"/>
    <property type="match status" value="1"/>
</dbReference>
<dbReference type="Proteomes" id="UP000232721">
    <property type="component" value="Chromosome"/>
</dbReference>
<dbReference type="Pfam" id="PF06580">
    <property type="entry name" value="His_kinase"/>
    <property type="match status" value="1"/>
</dbReference>
<dbReference type="PANTHER" id="PTHR34220">
    <property type="entry name" value="SENSOR HISTIDINE KINASE YPDA"/>
    <property type="match status" value="1"/>
</dbReference>
<keyword evidence="4" id="KW-1185">Reference proteome</keyword>
<dbReference type="InterPro" id="IPR010559">
    <property type="entry name" value="Sig_transdc_His_kin_internal"/>
</dbReference>
<name>A0ABM6PWI0_9FLAO</name>